<sequence>MNNTQLYGLLLLSLPVLSHAHGNKVNTPDTGIGLELEIEQHLMAGVPDKRYLLLTPVMDAAEAPDNGISSADVKFSATSAIDNNWLAHAAISNHSHGGDSELEVDQGFIQGHFNVSGTERPITVKLGRFYSSAAFYNQSGFNELIAPSAPLVYQAFMGGELRDDGIQLQFPISEDTRVALEVFSGENTLAGQRDNDQFSLTQVVYLDHGINLEKSGHLDLKIALLNSDQNYQSGDGHSHSNSDLSYQLKGDLQQLMLSAAWNWQQWTIQTEVFKRWQDARITTSDQLLQLDDNSYGGYGLIRYQLNKEWALAGRYDQITTDGTSSGHQSLISALALPIDKTPANLLFSASWTPASNQVWTLNAGYYDDQWQNKDRGWYGGLSYQLRFSAETL</sequence>
<evidence type="ECO:0000313" key="3">
    <source>
        <dbReference type="Proteomes" id="UP000565262"/>
    </source>
</evidence>
<dbReference type="EMBL" id="JACJFM010000009">
    <property type="protein sequence ID" value="MBB1486798.1"/>
    <property type="molecule type" value="Genomic_DNA"/>
</dbReference>
<dbReference type="Proteomes" id="UP000565262">
    <property type="component" value="Unassembled WGS sequence"/>
</dbReference>
<reference evidence="2 3" key="1">
    <citation type="submission" date="2020-08" db="EMBL/GenBank/DDBJ databases">
        <title>Oceanospirillum sp. nov. isolated from marine sediment.</title>
        <authorList>
            <person name="Ji X."/>
        </authorList>
    </citation>
    <scope>NUCLEOTIDE SEQUENCE [LARGE SCALE GENOMIC DNA]</scope>
    <source>
        <strain evidence="2 3">D5</strain>
    </source>
</reference>
<dbReference type="RefSeq" id="WP_182808576.1">
    <property type="nucleotide sequence ID" value="NZ_JACJFM010000009.1"/>
</dbReference>
<dbReference type="Gene3D" id="2.40.160.10">
    <property type="entry name" value="Porin"/>
    <property type="match status" value="1"/>
</dbReference>
<feature type="signal peptide" evidence="1">
    <location>
        <begin position="1"/>
        <end position="20"/>
    </location>
</feature>
<keyword evidence="3" id="KW-1185">Reference proteome</keyword>
<organism evidence="2 3">
    <name type="scientific">Oceanospirillum sediminis</name>
    <dbReference type="NCBI Taxonomy" id="2760088"/>
    <lineage>
        <taxon>Bacteria</taxon>
        <taxon>Pseudomonadati</taxon>
        <taxon>Pseudomonadota</taxon>
        <taxon>Gammaproteobacteria</taxon>
        <taxon>Oceanospirillales</taxon>
        <taxon>Oceanospirillaceae</taxon>
        <taxon>Oceanospirillum</taxon>
    </lineage>
</organism>
<dbReference type="SUPFAM" id="SSF56935">
    <property type="entry name" value="Porins"/>
    <property type="match status" value="1"/>
</dbReference>
<dbReference type="InterPro" id="IPR023614">
    <property type="entry name" value="Porin_dom_sf"/>
</dbReference>
<gene>
    <name evidence="2" type="ORF">H4O21_09270</name>
</gene>
<comment type="caution">
    <text evidence="2">The sequence shown here is derived from an EMBL/GenBank/DDBJ whole genome shotgun (WGS) entry which is preliminary data.</text>
</comment>
<feature type="chain" id="PRO_5033022839" description="TonB-dependent receptor-like beta-barrel domain-containing protein" evidence="1">
    <location>
        <begin position="21"/>
        <end position="392"/>
    </location>
</feature>
<evidence type="ECO:0008006" key="4">
    <source>
        <dbReference type="Google" id="ProtNLM"/>
    </source>
</evidence>
<protein>
    <recommendedName>
        <fullName evidence="4">TonB-dependent receptor-like beta-barrel domain-containing protein</fullName>
    </recommendedName>
</protein>
<keyword evidence="1" id="KW-0732">Signal</keyword>
<evidence type="ECO:0000256" key="1">
    <source>
        <dbReference type="SAM" id="SignalP"/>
    </source>
</evidence>
<accession>A0A839IPB9</accession>
<proteinExistence type="predicted"/>
<dbReference type="AlphaFoldDB" id="A0A839IPB9"/>
<name>A0A839IPB9_9GAMM</name>
<evidence type="ECO:0000313" key="2">
    <source>
        <dbReference type="EMBL" id="MBB1486798.1"/>
    </source>
</evidence>